<proteinExistence type="predicted"/>
<name>E6X2N1_NITSE</name>
<dbReference type="HOGENOM" id="CLU_1309062_0_0_7"/>
<sequence length="210" mass="24682">MTRNSILKSTDDLALTLFRNFLIRRDEELFELAEIEIELFRPAILEAAISLEAFCNDPQLIQIYRSGVRIYYRNDHDEDLLIIKVYGLMNRRIALYGSAIEYDSRFGRRSTLELVRSVDRHRVTGPVYTLSTLEQIRPEILFRVPKAHLPSLKFYKRSKEFIEEYCREFRLPTRYIRFDSMERLFEPNGPASPEMIVCSLLAKRAGGCCE</sequence>
<dbReference type="KEGG" id="nsa:Nitsa_0835"/>
<dbReference type="EMBL" id="CP002452">
    <property type="protein sequence ID" value="ADV46097.1"/>
    <property type="molecule type" value="Genomic_DNA"/>
</dbReference>
<evidence type="ECO:0000313" key="1">
    <source>
        <dbReference type="EMBL" id="ADV46097.1"/>
    </source>
</evidence>
<dbReference type="Proteomes" id="UP000008633">
    <property type="component" value="Chromosome"/>
</dbReference>
<evidence type="ECO:0000313" key="2">
    <source>
        <dbReference type="Proteomes" id="UP000008633"/>
    </source>
</evidence>
<reference evidence="2" key="2">
    <citation type="submission" date="2011-01" db="EMBL/GenBank/DDBJ databases">
        <title>The complete genome of Nitratifractor salsuginis DSM 16511.</title>
        <authorList>
            <consortium name="US DOE Joint Genome Institute (JGI-PGF)"/>
            <person name="Lucas S."/>
            <person name="Copeland A."/>
            <person name="Lapidus A."/>
            <person name="Bruce D."/>
            <person name="Goodwin L."/>
            <person name="Pitluck S."/>
            <person name="Kyrpides N."/>
            <person name="Mavromatis K."/>
            <person name="Ivanova N."/>
            <person name="Mikhailova N."/>
            <person name="Zeytun A."/>
            <person name="Detter J.C."/>
            <person name="Tapia R."/>
            <person name="Han C."/>
            <person name="Land M."/>
            <person name="Hauser L."/>
            <person name="Markowitz V."/>
            <person name="Cheng J.-F."/>
            <person name="Hugenholtz P."/>
            <person name="Woyke T."/>
            <person name="Wu D."/>
            <person name="Tindall B."/>
            <person name="Schuetze A."/>
            <person name="Brambilla E."/>
            <person name="Klenk H.-P."/>
            <person name="Eisen J.A."/>
        </authorList>
    </citation>
    <scope>NUCLEOTIDE SEQUENCE [LARGE SCALE GENOMIC DNA]</scope>
    <source>
        <strain evidence="2">DSM 16511 / JCM 12458 / E9I37-1</strain>
    </source>
</reference>
<keyword evidence="2" id="KW-1185">Reference proteome</keyword>
<gene>
    <name evidence="1" type="ordered locus">Nitsa_0835</name>
</gene>
<dbReference type="AlphaFoldDB" id="E6X2N1"/>
<protein>
    <submittedName>
        <fullName evidence="1">Uncharacterized protein</fullName>
    </submittedName>
</protein>
<accession>E6X2N1</accession>
<organism evidence="1 2">
    <name type="scientific">Nitratifractor salsuginis (strain DSM 16511 / JCM 12458 / E9I37-1)</name>
    <dbReference type="NCBI Taxonomy" id="749222"/>
    <lineage>
        <taxon>Bacteria</taxon>
        <taxon>Pseudomonadati</taxon>
        <taxon>Campylobacterota</taxon>
        <taxon>Epsilonproteobacteria</taxon>
        <taxon>Campylobacterales</taxon>
        <taxon>Sulfurovaceae</taxon>
        <taxon>Nitratifractor</taxon>
    </lineage>
</organism>
<reference evidence="1 2" key="1">
    <citation type="journal article" date="2011" name="Stand. Genomic Sci.">
        <title>Complete genome sequence of Nitratifractor salsuginis type strain (E9I37-1).</title>
        <authorList>
            <person name="Anderson I."/>
            <person name="Sikorski J."/>
            <person name="Zeytun A."/>
            <person name="Nolan M."/>
            <person name="Lapidus A."/>
            <person name="Lucas S."/>
            <person name="Hammon N."/>
            <person name="Deshpande S."/>
            <person name="Cheng J.F."/>
            <person name="Tapia R."/>
            <person name="Han C."/>
            <person name="Goodwin L."/>
            <person name="Pitluck S."/>
            <person name="Liolios K."/>
            <person name="Pagani I."/>
            <person name="Ivanova N."/>
            <person name="Huntemann M."/>
            <person name="Mavromatis K."/>
            <person name="Ovchinikova G."/>
            <person name="Pati A."/>
            <person name="Chen A."/>
            <person name="Palaniappan K."/>
            <person name="Land M."/>
            <person name="Hauser L."/>
            <person name="Brambilla E.M."/>
            <person name="Ngatchou-Djao O.D."/>
            <person name="Rohde M."/>
            <person name="Tindall B.J."/>
            <person name="Goker M."/>
            <person name="Detter J.C."/>
            <person name="Woyke T."/>
            <person name="Bristow J."/>
            <person name="Eisen J.A."/>
            <person name="Markowitz V."/>
            <person name="Hugenholtz P."/>
            <person name="Klenk H.P."/>
            <person name="Kyrpides N.C."/>
        </authorList>
    </citation>
    <scope>NUCLEOTIDE SEQUENCE [LARGE SCALE GENOMIC DNA]</scope>
    <source>
        <strain evidence="2">DSM 16511 / JCM 12458 / E9I37-1</strain>
    </source>
</reference>
<dbReference type="RefSeq" id="WP_013553791.1">
    <property type="nucleotide sequence ID" value="NC_014935.1"/>
</dbReference>
<dbReference type="STRING" id="749222.Nitsa_0835"/>